<feature type="compositionally biased region" description="Polar residues" evidence="1">
    <location>
        <begin position="46"/>
        <end position="56"/>
    </location>
</feature>
<feature type="region of interest" description="Disordered" evidence="1">
    <location>
        <begin position="310"/>
        <end position="361"/>
    </location>
</feature>
<feature type="compositionally biased region" description="Polar residues" evidence="1">
    <location>
        <begin position="197"/>
        <end position="212"/>
    </location>
</feature>
<dbReference type="SUPFAM" id="SSF46689">
    <property type="entry name" value="Homeodomain-like"/>
    <property type="match status" value="1"/>
</dbReference>
<name>A0A8T2PSE7_9TELE</name>
<dbReference type="EMBL" id="JAFBMS010000003">
    <property type="protein sequence ID" value="KAG9354270.1"/>
    <property type="molecule type" value="Genomic_DNA"/>
</dbReference>
<dbReference type="Gene3D" id="1.10.10.60">
    <property type="entry name" value="Homeodomain-like"/>
    <property type="match status" value="1"/>
</dbReference>
<reference evidence="3" key="1">
    <citation type="thesis" date="2021" institute="BYU ScholarsArchive" country="Provo, UT, USA">
        <title>Applications of and Algorithms for Genome Assembly and Genomic Analyses with an Emphasis on Marine Teleosts.</title>
        <authorList>
            <person name="Pickett B.D."/>
        </authorList>
    </citation>
    <scope>NUCLEOTIDE SEQUENCE</scope>
    <source>
        <strain evidence="3">HI-2016</strain>
    </source>
</reference>
<feature type="compositionally biased region" description="Basic and acidic residues" evidence="1">
    <location>
        <begin position="1236"/>
        <end position="1254"/>
    </location>
</feature>
<protein>
    <recommendedName>
        <fullName evidence="2">Myb-like domain-containing protein</fullName>
    </recommendedName>
</protein>
<feature type="compositionally biased region" description="Polar residues" evidence="1">
    <location>
        <begin position="1268"/>
        <end position="1290"/>
    </location>
</feature>
<feature type="compositionally biased region" description="Polar residues" evidence="1">
    <location>
        <begin position="138"/>
        <end position="151"/>
    </location>
</feature>
<dbReference type="InterPro" id="IPR001005">
    <property type="entry name" value="SANT/Myb"/>
</dbReference>
<feature type="compositionally biased region" description="Basic and acidic residues" evidence="1">
    <location>
        <begin position="579"/>
        <end position="591"/>
    </location>
</feature>
<dbReference type="OrthoDB" id="272624at2759"/>
<feature type="compositionally biased region" description="Acidic residues" evidence="1">
    <location>
        <begin position="344"/>
        <end position="357"/>
    </location>
</feature>
<dbReference type="PANTHER" id="PTHR22929:SF0">
    <property type="entry name" value="TRANSCRIPTION FACTOR TFIIIB COMPONENT B'' HOMOLOG"/>
    <property type="match status" value="1"/>
</dbReference>
<feature type="compositionally biased region" description="Basic and acidic residues" evidence="1">
    <location>
        <begin position="521"/>
        <end position="535"/>
    </location>
</feature>
<feature type="compositionally biased region" description="Polar residues" evidence="1">
    <location>
        <begin position="977"/>
        <end position="986"/>
    </location>
</feature>
<feature type="compositionally biased region" description="Low complexity" evidence="1">
    <location>
        <begin position="28"/>
        <end position="43"/>
    </location>
</feature>
<sequence length="1334" mass="145736">MMRRSRISVRPNVRPGSRAPNSSQDGPSAKAAADATQASTEEAVQPHNTEATQTGDQPAEVAQGPESVSPAAKEKGQSVQNSGGGDAPTSVLQRRKRFSATPNLAKPRLTPSTTRVPARLPKSPPRKAATLPLAETLTPPSEDSTTSQSLRSPRWRRASGGVKSPKTQGKPAPLSPTVPASGPAAQGKKEKEKPILPQSTKPSDPGKSSQEETPVPDPSPSCLIPSQGSKSEVKAPSTLAPAPPKLCSDRERIAKALKLRELLKEELRKQRKRKRTRSHVCEHSIPQDHNKMTMRDLIYYLPESNPMKSFPVEESRPAEKVSPASASKELPEKPRESQVQAEEREGEQDDEDEEAAQEDQLVVPRVKVAEDGTLILDEESLTVEVLRTKGPNLAEENDPIFERGSSTTYSSFRKAVYTKPWSNKETEMFFLAISMVGTDFSMIGQLFPHRARSEIKNKFKKEEKENSWRIDKAFKEKCRFDLEFFSSLLERILAEEELKRKKSKPRNSEGTKKKTSKHKGTRSDGRRVSRDHSSEEELDSDIVEGDSETAEKENEDCSNVVELGADTTATRSNLKRKTWVGEEIPREKSADGRNMQKNRPTCEEADENVLSEDHEGCVSEASDEDRLKRPESSIQGKAMPKIKPAQLSGGRLQRPTPNLTGRGSKKAPQARQKSGEEMDGDEDCSSKDVAEAGAPEGKRCRREMKHGDGVTSAEELEETDPPAMQEQKQNKPSRRIARIPQQQKQPGKEDSTSASSSQSKGVTTKGQGKQPTGPGKRAKPKPNLTAGQRNGRTGKSKLVTLRASQPEDNEEEEQDEAQPEEDFRYPINPEEQNQAPAFVPLSLRSPQPVSVEVVETMEELEISVNVPDVVGTAETEHALCSQPVCPGPQDEVVVPAEHQLDLLVDVIEFLSPENAAGSEESYNEAARTLLTIRNPELLSLAPPGYSTEIVIADESPHVELEESELSEKLTSEPADQLQCSSEDTQTVNSDLTITEASQSVSQPDPDRDSIDLIPAAESKSLPPVEASTFMATTEQCESVMAMESSQSVTAETQSVTILKPVDCKTCSIEESTVTEELHKQEIATLTSTGNTSDQALGPNTSAPQARRSRFPKPKPNLVHKVRTQRAAPPQSTEHSAAATVEPESLKTVEVEKEAMDCMLKEQVHDNLRNDGSDEEKAALQMETHAGNSQEGLSESDSSCQDVPPGGERHFAKTKPILDTGGQKPLVPLSLSTPAPDKGDDQRVLGDAEAQRPTEEENSASSENIASFEPNNKSQDNISTVDSRTEGQTKMNPLVEAEEVDGCCSAVTLTERCSADDGEKRHETSASTDTVLVFK</sequence>
<feature type="region of interest" description="Disordered" evidence="1">
    <location>
        <begin position="1085"/>
        <end position="1146"/>
    </location>
</feature>
<feature type="compositionally biased region" description="Basic and acidic residues" evidence="1">
    <location>
        <begin position="957"/>
        <end position="970"/>
    </location>
</feature>
<feature type="compositionally biased region" description="Polar residues" evidence="1">
    <location>
        <begin position="1085"/>
        <end position="1103"/>
    </location>
</feature>
<evidence type="ECO:0000259" key="2">
    <source>
        <dbReference type="SMART" id="SM00717"/>
    </source>
</evidence>
<feature type="region of interest" description="Disordered" evidence="1">
    <location>
        <begin position="1"/>
        <end position="251"/>
    </location>
</feature>
<feature type="compositionally biased region" description="Basic and acidic residues" evidence="1">
    <location>
        <begin position="1167"/>
        <end position="1177"/>
    </location>
</feature>
<dbReference type="GO" id="GO:0001156">
    <property type="term" value="F:TFIIIC-class transcription factor complex binding"/>
    <property type="evidence" value="ECO:0007669"/>
    <property type="project" value="TreeGrafter"/>
</dbReference>
<proteinExistence type="predicted"/>
<comment type="caution">
    <text evidence="3">The sequence shown here is derived from an EMBL/GenBank/DDBJ whole genome shotgun (WGS) entry which is preliminary data.</text>
</comment>
<evidence type="ECO:0000313" key="4">
    <source>
        <dbReference type="Proteomes" id="UP000824540"/>
    </source>
</evidence>
<gene>
    <name evidence="3" type="ORF">JZ751_012394</name>
</gene>
<feature type="compositionally biased region" description="Acidic residues" evidence="1">
    <location>
        <begin position="536"/>
        <end position="556"/>
    </location>
</feature>
<dbReference type="InterPro" id="IPR039467">
    <property type="entry name" value="TFIIIB_B''_Myb"/>
</dbReference>
<dbReference type="Pfam" id="PF15963">
    <property type="entry name" value="Myb_DNA-bind_7"/>
    <property type="match status" value="1"/>
</dbReference>
<dbReference type="InterPro" id="IPR009057">
    <property type="entry name" value="Homeodomain-like_sf"/>
</dbReference>
<feature type="compositionally biased region" description="Acidic residues" evidence="1">
    <location>
        <begin position="807"/>
        <end position="820"/>
    </location>
</feature>
<feature type="compositionally biased region" description="Low complexity" evidence="1">
    <location>
        <begin position="760"/>
        <end position="775"/>
    </location>
</feature>
<evidence type="ECO:0000313" key="3">
    <source>
        <dbReference type="EMBL" id="KAG9354270.1"/>
    </source>
</evidence>
<dbReference type="GO" id="GO:0070898">
    <property type="term" value="P:RNA polymerase III preinitiation complex assembly"/>
    <property type="evidence" value="ECO:0007669"/>
    <property type="project" value="TreeGrafter"/>
</dbReference>
<dbReference type="PANTHER" id="PTHR22929">
    <property type="entry name" value="RNA POLYMERASE III TRANSCRIPTION INITIATION FACTOR B"/>
    <property type="match status" value="1"/>
</dbReference>
<feature type="compositionally biased region" description="Polar residues" evidence="1">
    <location>
        <begin position="1185"/>
        <end position="1200"/>
    </location>
</feature>
<organism evidence="3 4">
    <name type="scientific">Albula glossodonta</name>
    <name type="common">roundjaw bonefish</name>
    <dbReference type="NCBI Taxonomy" id="121402"/>
    <lineage>
        <taxon>Eukaryota</taxon>
        <taxon>Metazoa</taxon>
        <taxon>Chordata</taxon>
        <taxon>Craniata</taxon>
        <taxon>Vertebrata</taxon>
        <taxon>Euteleostomi</taxon>
        <taxon>Actinopterygii</taxon>
        <taxon>Neopterygii</taxon>
        <taxon>Teleostei</taxon>
        <taxon>Albuliformes</taxon>
        <taxon>Albulidae</taxon>
        <taxon>Albula</taxon>
    </lineage>
</organism>
<dbReference type="Proteomes" id="UP000824540">
    <property type="component" value="Unassembled WGS sequence"/>
</dbReference>
<feature type="region of interest" description="Disordered" evidence="1">
    <location>
        <begin position="957"/>
        <end position="986"/>
    </location>
</feature>
<feature type="domain" description="Myb-like" evidence="2">
    <location>
        <begin position="417"/>
        <end position="465"/>
    </location>
</feature>
<dbReference type="SMART" id="SM00717">
    <property type="entry name" value="SANT"/>
    <property type="match status" value="1"/>
</dbReference>
<feature type="compositionally biased region" description="Basic residues" evidence="1">
    <location>
        <begin position="1106"/>
        <end position="1123"/>
    </location>
</feature>
<feature type="region of interest" description="Disordered" evidence="1">
    <location>
        <begin position="1167"/>
        <end position="1293"/>
    </location>
</feature>
<keyword evidence="4" id="KW-1185">Reference proteome</keyword>
<dbReference type="GO" id="GO:0000126">
    <property type="term" value="C:transcription factor TFIIIB complex"/>
    <property type="evidence" value="ECO:0007669"/>
    <property type="project" value="TreeGrafter"/>
</dbReference>
<feature type="region of interest" description="Disordered" evidence="1">
    <location>
        <begin position="498"/>
        <end position="833"/>
    </location>
</feature>
<evidence type="ECO:0000256" key="1">
    <source>
        <dbReference type="SAM" id="MobiDB-lite"/>
    </source>
</evidence>
<accession>A0A8T2PSE7</accession>